<proteinExistence type="predicted"/>
<evidence type="ECO:0000313" key="2">
    <source>
        <dbReference type="Proteomes" id="UP001428341"/>
    </source>
</evidence>
<comment type="caution">
    <text evidence="1">The sequence shown here is derived from an EMBL/GenBank/DDBJ whole genome shotgun (WGS) entry which is preliminary data.</text>
</comment>
<name>A0AAP0QU45_9ROSI</name>
<accession>A0AAP0QU45</accession>
<keyword evidence="2" id="KW-1185">Reference proteome</keyword>
<reference evidence="1 2" key="1">
    <citation type="submission" date="2024-05" db="EMBL/GenBank/DDBJ databases">
        <title>Haplotype-resolved chromosome-level genome assembly of Huyou (Citrus changshanensis).</title>
        <authorList>
            <person name="Miao C."/>
            <person name="Chen W."/>
            <person name="Wu Y."/>
            <person name="Wang L."/>
            <person name="Zhao S."/>
            <person name="Grierson D."/>
            <person name="Xu C."/>
            <person name="Chen K."/>
        </authorList>
    </citation>
    <scope>NUCLEOTIDE SEQUENCE [LARGE SCALE GENOMIC DNA]</scope>
    <source>
        <strain evidence="1">01-14</strain>
        <tissue evidence="1">Leaf</tissue>
    </source>
</reference>
<sequence>MYMSNYQLIWTLHRFCITENCLRCCHLGLHVAIFVTSPAHFCLKVPRDNQKPEQAPSKASPFPPLFKFNLSSYIDPGQTTAISCY</sequence>
<dbReference type="Proteomes" id="UP001428341">
    <property type="component" value="Unassembled WGS sequence"/>
</dbReference>
<protein>
    <submittedName>
        <fullName evidence="1">Uncharacterized protein</fullName>
    </submittedName>
</protein>
<dbReference type="EMBL" id="JBCGBO010000004">
    <property type="protein sequence ID" value="KAK9208363.1"/>
    <property type="molecule type" value="Genomic_DNA"/>
</dbReference>
<dbReference type="AlphaFoldDB" id="A0AAP0QU45"/>
<gene>
    <name evidence="1" type="ORF">WN944_000717</name>
</gene>
<organism evidence="1 2">
    <name type="scientific">Citrus x changshan-huyou</name>
    <dbReference type="NCBI Taxonomy" id="2935761"/>
    <lineage>
        <taxon>Eukaryota</taxon>
        <taxon>Viridiplantae</taxon>
        <taxon>Streptophyta</taxon>
        <taxon>Embryophyta</taxon>
        <taxon>Tracheophyta</taxon>
        <taxon>Spermatophyta</taxon>
        <taxon>Magnoliopsida</taxon>
        <taxon>eudicotyledons</taxon>
        <taxon>Gunneridae</taxon>
        <taxon>Pentapetalae</taxon>
        <taxon>rosids</taxon>
        <taxon>malvids</taxon>
        <taxon>Sapindales</taxon>
        <taxon>Rutaceae</taxon>
        <taxon>Aurantioideae</taxon>
        <taxon>Citrus</taxon>
    </lineage>
</organism>
<evidence type="ECO:0000313" key="1">
    <source>
        <dbReference type="EMBL" id="KAK9208363.1"/>
    </source>
</evidence>